<reference evidence="2 3" key="1">
    <citation type="submission" date="2022-01" db="EMBL/GenBank/DDBJ databases">
        <authorList>
            <person name="Xiong W."/>
            <person name="Schranz E."/>
        </authorList>
    </citation>
    <scope>NUCLEOTIDE SEQUENCE [LARGE SCALE GENOMIC DNA]</scope>
</reference>
<comment type="caution">
    <text evidence="2">The sequence shown here is derived from an EMBL/GenBank/DDBJ whole genome shotgun (WGS) entry which is preliminary data.</text>
</comment>
<feature type="compositionally biased region" description="Low complexity" evidence="1">
    <location>
        <begin position="91"/>
        <end position="108"/>
    </location>
</feature>
<gene>
    <name evidence="2" type="ORF">LVIROSA_LOCUS15663</name>
</gene>
<protein>
    <submittedName>
        <fullName evidence="2">Uncharacterized protein</fullName>
    </submittedName>
</protein>
<keyword evidence="3" id="KW-1185">Reference proteome</keyword>
<proteinExistence type="predicted"/>
<feature type="region of interest" description="Disordered" evidence="1">
    <location>
        <begin position="67"/>
        <end position="161"/>
    </location>
</feature>
<dbReference type="AlphaFoldDB" id="A0AAU9MLH8"/>
<sequence length="361" mass="38884">MELPTEQDKEGNEDSSSNFLSNIKSCNKSWHCPWGHTIVQNNLGGKLHIIFSRLQLINAYPKGASVQEQTEETLSQENISEHGPRTPPPKAIAISSSPPTPSGTHATPITVPTPSHNLTTSSVPPSPSPVRGVLDNSVSVSTIPSSPINKEEEVGGFPVRKSSPALSESRLRNLGRGSLTSLTSLTSQSSVTVPINPTNNNIISTNNALGVGQASEMAKRPMLGTDERMVQQHPPVSSLSSRMMLPQSGVKSTDGDNGNGGEGGGMGTRVFSPSGVPGIQWRPGSSFQTQHEGGQFRGRTEIAPDQREKFLQRFQQILLSLVHLASLSSQSDLEANLFKLMERRGYGQEYINCYKMMKSSS</sequence>
<organism evidence="2 3">
    <name type="scientific">Lactuca virosa</name>
    <dbReference type="NCBI Taxonomy" id="75947"/>
    <lineage>
        <taxon>Eukaryota</taxon>
        <taxon>Viridiplantae</taxon>
        <taxon>Streptophyta</taxon>
        <taxon>Embryophyta</taxon>
        <taxon>Tracheophyta</taxon>
        <taxon>Spermatophyta</taxon>
        <taxon>Magnoliopsida</taxon>
        <taxon>eudicotyledons</taxon>
        <taxon>Gunneridae</taxon>
        <taxon>Pentapetalae</taxon>
        <taxon>asterids</taxon>
        <taxon>campanulids</taxon>
        <taxon>Asterales</taxon>
        <taxon>Asteraceae</taxon>
        <taxon>Cichorioideae</taxon>
        <taxon>Cichorieae</taxon>
        <taxon>Lactucinae</taxon>
        <taxon>Lactuca</taxon>
    </lineage>
</organism>
<feature type="compositionally biased region" description="Polar residues" evidence="1">
    <location>
        <begin position="110"/>
        <end position="120"/>
    </location>
</feature>
<evidence type="ECO:0000313" key="3">
    <source>
        <dbReference type="Proteomes" id="UP001157418"/>
    </source>
</evidence>
<evidence type="ECO:0000256" key="1">
    <source>
        <dbReference type="SAM" id="MobiDB-lite"/>
    </source>
</evidence>
<dbReference type="Proteomes" id="UP001157418">
    <property type="component" value="Unassembled WGS sequence"/>
</dbReference>
<accession>A0AAU9MLH8</accession>
<name>A0AAU9MLH8_9ASTR</name>
<dbReference type="EMBL" id="CAKMRJ010002223">
    <property type="protein sequence ID" value="CAH1428753.1"/>
    <property type="molecule type" value="Genomic_DNA"/>
</dbReference>
<feature type="compositionally biased region" description="Low complexity" evidence="1">
    <location>
        <begin position="136"/>
        <end position="148"/>
    </location>
</feature>
<evidence type="ECO:0000313" key="2">
    <source>
        <dbReference type="EMBL" id="CAH1428753.1"/>
    </source>
</evidence>
<feature type="compositionally biased region" description="Polar residues" evidence="1">
    <location>
        <begin position="67"/>
        <end position="78"/>
    </location>
</feature>